<dbReference type="AlphaFoldDB" id="A0A7X9ZRA0"/>
<evidence type="ECO:0000313" key="2">
    <source>
        <dbReference type="EMBL" id="NML09775.1"/>
    </source>
</evidence>
<dbReference type="EMBL" id="JABBFV010000003">
    <property type="protein sequence ID" value="NML09775.1"/>
    <property type="molecule type" value="Genomic_DNA"/>
</dbReference>
<dbReference type="GO" id="GO:0016702">
    <property type="term" value="F:oxidoreductase activity, acting on single donors with incorporation of molecular oxygen, incorporation of two atoms of oxygen"/>
    <property type="evidence" value="ECO:0007669"/>
    <property type="project" value="InterPro"/>
</dbReference>
<dbReference type="Proteomes" id="UP000519023">
    <property type="component" value="Unassembled WGS sequence"/>
</dbReference>
<feature type="region of interest" description="Disordered" evidence="1">
    <location>
        <begin position="49"/>
        <end position="105"/>
    </location>
</feature>
<organism evidence="2 3">
    <name type="scientific">Sphingobium psychrophilum</name>
    <dbReference type="NCBI Taxonomy" id="2728834"/>
    <lineage>
        <taxon>Bacteria</taxon>
        <taxon>Pseudomonadati</taxon>
        <taxon>Pseudomonadota</taxon>
        <taxon>Alphaproteobacteria</taxon>
        <taxon>Sphingomonadales</taxon>
        <taxon>Sphingomonadaceae</taxon>
        <taxon>Sphingobium</taxon>
    </lineage>
</organism>
<gene>
    <name evidence="2" type="ORF">HHL08_06370</name>
</gene>
<keyword evidence="3" id="KW-1185">Reference proteome</keyword>
<accession>A0A7X9ZRA0</accession>
<dbReference type="RefSeq" id="WP_169571639.1">
    <property type="nucleotide sequence ID" value="NZ_JABBFV010000003.1"/>
</dbReference>
<dbReference type="InterPro" id="IPR015889">
    <property type="entry name" value="Intradiol_dOase_core"/>
</dbReference>
<evidence type="ECO:0000256" key="1">
    <source>
        <dbReference type="SAM" id="MobiDB-lite"/>
    </source>
</evidence>
<keyword evidence="2" id="KW-0560">Oxidoreductase</keyword>
<evidence type="ECO:0000313" key="3">
    <source>
        <dbReference type="Proteomes" id="UP000519023"/>
    </source>
</evidence>
<name>A0A7X9ZRA0_9SPHN</name>
<dbReference type="PANTHER" id="PTHR34315:SF1">
    <property type="entry name" value="INTRADIOL RING-CLEAVAGE DIOXYGENASES DOMAIN-CONTAINING PROTEIN-RELATED"/>
    <property type="match status" value="1"/>
</dbReference>
<feature type="compositionally biased region" description="Pro residues" evidence="1">
    <location>
        <begin position="63"/>
        <end position="77"/>
    </location>
</feature>
<dbReference type="Gene3D" id="2.60.130.10">
    <property type="entry name" value="Aromatic compound dioxygenase"/>
    <property type="match status" value="1"/>
</dbReference>
<keyword evidence="2" id="KW-0223">Dioxygenase</keyword>
<comment type="caution">
    <text evidence="2">The sequence shown here is derived from an EMBL/GenBank/DDBJ whole genome shotgun (WGS) entry which is preliminary data.</text>
</comment>
<sequence length="297" mass="30675">MAGHDDAHDHGLMHDLEQMRTLARESIGRRRTLRLLFSASGAALIGACGGGSGSSSGSTATPTPTPTPAPTPTPTPTPTGTCVADPTETNGPYPADGSNSSNGSVVNVLDDTGIVRTDIRSSFGSSSGTAAGITMELTITVVNVNSSCATLEGYAVYLWHCTRDGLYSLYTVPGENYLRGVGVTDANGQVTFTSIFPGCYDGRYPHIHFEVYPSLARATSYANRVLTSQFAMPADACTTVYATSGYASSKSNFASISTGSDNVFGDNTTAQVTAMTPTMTGDVTNGYTGAVTVGLAI</sequence>
<protein>
    <submittedName>
        <fullName evidence="2">Intradiol ring-cleavage dioxygenase</fullName>
    </submittedName>
</protein>
<dbReference type="SUPFAM" id="SSF49482">
    <property type="entry name" value="Aromatic compound dioxygenase"/>
    <property type="match status" value="1"/>
</dbReference>
<dbReference type="PANTHER" id="PTHR34315">
    <property type="match status" value="1"/>
</dbReference>
<reference evidence="2 3" key="1">
    <citation type="submission" date="2020-04" db="EMBL/GenBank/DDBJ databases">
        <title>Sphingobium sp. AR-3-1 isolated from Arctic soil.</title>
        <authorList>
            <person name="Dahal R.H."/>
            <person name="Chaudhary D.K."/>
        </authorList>
    </citation>
    <scope>NUCLEOTIDE SEQUENCE [LARGE SCALE GENOMIC DNA]</scope>
    <source>
        <strain evidence="2 3">AR-3-1</strain>
    </source>
</reference>
<dbReference type="GO" id="GO:0005506">
    <property type="term" value="F:iron ion binding"/>
    <property type="evidence" value="ECO:0007669"/>
    <property type="project" value="InterPro"/>
</dbReference>
<proteinExistence type="predicted"/>